<dbReference type="Proteomes" id="UP001157887">
    <property type="component" value="Unassembled WGS sequence"/>
</dbReference>
<dbReference type="RefSeq" id="WP_010326930.1">
    <property type="nucleotide sequence ID" value="NZ_CANMLB010000020.1"/>
</dbReference>
<reference evidence="1" key="1">
    <citation type="submission" date="2022-09" db="EMBL/GenBank/DDBJ databases">
        <title>Intensive care unit water sources are persistently colonized with multi-drug resistant bacteria and are the site of extensive horizontal gene transfer of antibiotic resistance genes.</title>
        <authorList>
            <person name="Diorio-Toth L."/>
        </authorList>
    </citation>
    <scope>NUCLEOTIDE SEQUENCE</scope>
    <source>
        <strain evidence="1">GD04065</strain>
    </source>
</reference>
<evidence type="ECO:0000313" key="2">
    <source>
        <dbReference type="Proteomes" id="UP001157887"/>
    </source>
</evidence>
<evidence type="ECO:0000313" key="1">
    <source>
        <dbReference type="EMBL" id="MDG9788486.1"/>
    </source>
</evidence>
<name>A0AAW6RVR5_ACIJO</name>
<gene>
    <name evidence="1" type="ORF">N7566_16155</name>
</gene>
<dbReference type="AlphaFoldDB" id="A0AAW6RVR5"/>
<accession>A0AAW6RVR5</accession>
<proteinExistence type="predicted"/>
<sequence length="124" mass="14901">MKVYKYRYGSKRDSYQFEYVEIEDLFKDSPKYKSNIKSIDKSLIDYNDYGWGVEKQYFDKVAEVIRCDPYFEKLDSIFISSSESKSRNEPIIYVGFYRSGNDLLPNKRYLTLTQIDELYKEINL</sequence>
<comment type="caution">
    <text evidence="1">The sequence shown here is derived from an EMBL/GenBank/DDBJ whole genome shotgun (WGS) entry which is preliminary data.</text>
</comment>
<protein>
    <submittedName>
        <fullName evidence="1">Uncharacterized protein</fullName>
    </submittedName>
</protein>
<dbReference type="EMBL" id="JAOECG010000034">
    <property type="protein sequence ID" value="MDG9788486.1"/>
    <property type="molecule type" value="Genomic_DNA"/>
</dbReference>
<organism evidence="1 2">
    <name type="scientific">Acinetobacter johnsonii</name>
    <dbReference type="NCBI Taxonomy" id="40214"/>
    <lineage>
        <taxon>Bacteria</taxon>
        <taxon>Pseudomonadati</taxon>
        <taxon>Pseudomonadota</taxon>
        <taxon>Gammaproteobacteria</taxon>
        <taxon>Moraxellales</taxon>
        <taxon>Moraxellaceae</taxon>
        <taxon>Acinetobacter</taxon>
    </lineage>
</organism>